<dbReference type="SUPFAM" id="SSF52540">
    <property type="entry name" value="P-loop containing nucleoside triphosphate hydrolases"/>
    <property type="match status" value="1"/>
</dbReference>
<feature type="transmembrane region" description="Helical" evidence="2">
    <location>
        <begin position="20"/>
        <end position="40"/>
    </location>
</feature>
<name>A0A0U2S6Q2_CITFR</name>
<dbReference type="EMBL" id="KU176944">
    <property type="protein sequence ID" value="ALT06327.1"/>
    <property type="molecule type" value="Genomic_DNA"/>
</dbReference>
<gene>
    <name evidence="3" type="ORF">pKPC2_CF65_00024</name>
</gene>
<proteinExistence type="predicted"/>
<feature type="compositionally biased region" description="Basic and acidic residues" evidence="1">
    <location>
        <begin position="584"/>
        <end position="595"/>
    </location>
</feature>
<dbReference type="Gene3D" id="3.40.50.300">
    <property type="entry name" value="P-loop containing nucleotide triphosphate hydrolases"/>
    <property type="match status" value="1"/>
</dbReference>
<organism evidence="3">
    <name type="scientific">Citrobacter freundii</name>
    <dbReference type="NCBI Taxonomy" id="546"/>
    <lineage>
        <taxon>Bacteria</taxon>
        <taxon>Pseudomonadati</taxon>
        <taxon>Pseudomonadota</taxon>
        <taxon>Gammaproteobacteria</taxon>
        <taxon>Enterobacterales</taxon>
        <taxon>Enterobacteriaceae</taxon>
        <taxon>Citrobacter</taxon>
        <taxon>Citrobacter freundii complex</taxon>
    </lineage>
</organism>
<reference evidence="3" key="1">
    <citation type="submission" date="2015-11" db="EMBL/GenBank/DDBJ databases">
        <authorList>
            <person name="Zong Z."/>
            <person name="Wu W."/>
            <person name="Feng Y."/>
        </authorList>
    </citation>
    <scope>NUCLEOTIDE SEQUENCE</scope>
    <source>
        <strain evidence="3">WCHCF65</strain>
        <plasmid evidence="3">pKPC2_CF65</plasmid>
    </source>
</reference>
<evidence type="ECO:0000256" key="1">
    <source>
        <dbReference type="SAM" id="MobiDB-lite"/>
    </source>
</evidence>
<protein>
    <submittedName>
        <fullName evidence="3">Conjugative coupling factor TraD, SXT/TOL subfamily</fullName>
    </submittedName>
</protein>
<feature type="region of interest" description="Disordered" evidence="1">
    <location>
        <begin position="581"/>
        <end position="679"/>
    </location>
</feature>
<keyword evidence="2" id="KW-0812">Transmembrane</keyword>
<feature type="transmembrane region" description="Helical" evidence="2">
    <location>
        <begin position="61"/>
        <end position="84"/>
    </location>
</feature>
<keyword evidence="2" id="KW-0472">Membrane</keyword>
<dbReference type="RefSeq" id="WP_053389855.1">
    <property type="nucleotide sequence ID" value="NZ_KU176944.1"/>
</dbReference>
<keyword evidence="3" id="KW-0614">Plasmid</keyword>
<dbReference type="InterPro" id="IPR027417">
    <property type="entry name" value="P-loop_NTPase"/>
</dbReference>
<feature type="compositionally biased region" description="Polar residues" evidence="1">
    <location>
        <begin position="602"/>
        <end position="616"/>
    </location>
</feature>
<accession>A0A0U2S6Q2</accession>
<feature type="transmembrane region" description="Helical" evidence="2">
    <location>
        <begin position="104"/>
        <end position="126"/>
    </location>
</feature>
<sequence>MDFDAIGFLRWVYDHAYPSMTFLFIFVLAILIQFTFSGHITKRDSLSALDHIIAFLKTKILIAYIASFALFNVFVLMLAFQQFGKEQGVKYLQMIYSNVKLQSFNFSSVLSIITIFILPYFFQVVYRRLIAPKISAWKRKFRVSQTADNVSDIRVENDRFQSKQFDPRDYYKDGHMFMGLGTNDEPIYITDDEFKSKNIKVIGATQTGKGVWQQVAIDQCIWKGWGVWFFDQKPDDFIYSVMVQSCKDWGRKLPSVVDLTGESGLGDYSPFEGGSTRERLERFYKAFGLNKGGTDADHYKNMNKEVMSFIADYWDGTLPHLEKLLSGKDSSIPENKKDWVFEASSNIRTELAIWRLLPNLFPKKGESFSVDKAIDNADVVYVRARQDDDLIRQITTSLLVEWKDYVVKTCPAIHQFCMLDEARFIMSDNVANALATVLSKNANMGLAYQQRDDLQKNPDKTVNGEALQASAETNTLLTLIYKCSFDTAEWIAQESGTKPITVTKLEDVETDGFGSERWGGKRMIGQVEEHFITTNSIRALKKRVGVFDNNEGLMQFLFTCWIPLREKTDLPVKQINHSAYIPEAPEKSQTKNNRKEGKKQKINTPSDSVVVENSFNPEDDPDLMRMLEESVSQQQDENIPVDYYDNIPLEETPKSEPKPAKKPPVDVNSLISTIGKKED</sequence>
<evidence type="ECO:0000313" key="3">
    <source>
        <dbReference type="EMBL" id="ALT06327.1"/>
    </source>
</evidence>
<dbReference type="AlphaFoldDB" id="A0A0U2S6Q2"/>
<geneLocation type="plasmid" evidence="3">
    <name>pKPC2_CF65</name>
</geneLocation>
<keyword evidence="2" id="KW-1133">Transmembrane helix</keyword>
<evidence type="ECO:0000256" key="2">
    <source>
        <dbReference type="SAM" id="Phobius"/>
    </source>
</evidence>